<dbReference type="InterPro" id="IPR040624">
    <property type="entry name" value="HalOD1"/>
</dbReference>
<dbReference type="AlphaFoldDB" id="A0ABD5ZC64"/>
<name>A0ABD5ZC64_9EURY</name>
<sequence length="115" mass="12641">MDETRVAWQPEVDRNTGTRDRVVARHDWNGRDTLAVTIITATSQARAEDPLSLPPLAETIDPDALDGLFAPLVRAPREDTAERGSKQPARGHVRFRYAACDVTVWADGTVTVMSA</sequence>
<evidence type="ECO:0000259" key="1">
    <source>
        <dbReference type="Pfam" id="PF18545"/>
    </source>
</evidence>
<gene>
    <name evidence="2" type="ORF">ACFQJC_04335</name>
</gene>
<evidence type="ECO:0000313" key="2">
    <source>
        <dbReference type="EMBL" id="MFC7202730.1"/>
    </source>
</evidence>
<dbReference type="Pfam" id="PF18545">
    <property type="entry name" value="HalOD1"/>
    <property type="match status" value="1"/>
</dbReference>
<dbReference type="Proteomes" id="UP001596481">
    <property type="component" value="Unassembled WGS sequence"/>
</dbReference>
<organism evidence="2 3">
    <name type="scientific">Haloferax namakaokahaiae</name>
    <dbReference type="NCBI Taxonomy" id="1748331"/>
    <lineage>
        <taxon>Archaea</taxon>
        <taxon>Methanobacteriati</taxon>
        <taxon>Methanobacteriota</taxon>
        <taxon>Stenosarchaea group</taxon>
        <taxon>Halobacteria</taxon>
        <taxon>Halobacteriales</taxon>
        <taxon>Haloferacaceae</taxon>
        <taxon>Haloferax</taxon>
    </lineage>
</organism>
<reference evidence="2 3" key="1">
    <citation type="journal article" date="2019" name="Int. J. Syst. Evol. Microbiol.">
        <title>The Global Catalogue of Microorganisms (GCM) 10K type strain sequencing project: providing services to taxonomists for standard genome sequencing and annotation.</title>
        <authorList>
            <consortium name="The Broad Institute Genomics Platform"/>
            <consortium name="The Broad Institute Genome Sequencing Center for Infectious Disease"/>
            <person name="Wu L."/>
            <person name="Ma J."/>
        </authorList>
    </citation>
    <scope>NUCLEOTIDE SEQUENCE [LARGE SCALE GENOMIC DNA]</scope>
    <source>
        <strain evidence="2 3">DSM 29988</strain>
    </source>
</reference>
<protein>
    <submittedName>
        <fullName evidence="2">HalOD1 output domain-containing protein</fullName>
    </submittedName>
</protein>
<comment type="caution">
    <text evidence="2">The sequence shown here is derived from an EMBL/GenBank/DDBJ whole genome shotgun (WGS) entry which is preliminary data.</text>
</comment>
<accession>A0ABD5ZC64</accession>
<dbReference type="EMBL" id="JBHTAA010000001">
    <property type="protein sequence ID" value="MFC7202730.1"/>
    <property type="molecule type" value="Genomic_DNA"/>
</dbReference>
<evidence type="ECO:0000313" key="3">
    <source>
        <dbReference type="Proteomes" id="UP001596481"/>
    </source>
</evidence>
<dbReference type="RefSeq" id="WP_390222334.1">
    <property type="nucleotide sequence ID" value="NZ_JBHTAA010000001.1"/>
</dbReference>
<proteinExistence type="predicted"/>
<keyword evidence="3" id="KW-1185">Reference proteome</keyword>
<feature type="domain" description="Halobacterial output" evidence="1">
    <location>
        <begin position="31"/>
        <end position="112"/>
    </location>
</feature>